<dbReference type="PANTHER" id="PTHR39640">
    <property type="entry name" value="VNG6129C"/>
    <property type="match status" value="1"/>
</dbReference>
<gene>
    <name evidence="1" type="ORF">DRJ31_10960</name>
</gene>
<feature type="non-terminal residue" evidence="1">
    <location>
        <position position="67"/>
    </location>
</feature>
<dbReference type="AlphaFoldDB" id="A0A497EJD0"/>
<evidence type="ECO:0000313" key="1">
    <source>
        <dbReference type="EMBL" id="RLE45666.1"/>
    </source>
</evidence>
<protein>
    <submittedName>
        <fullName evidence="1">Uncharacterized protein</fullName>
    </submittedName>
</protein>
<dbReference type="PANTHER" id="PTHR39640:SF1">
    <property type="entry name" value="DUF790 FAMILY PROTEIN"/>
    <property type="match status" value="1"/>
</dbReference>
<proteinExistence type="predicted"/>
<dbReference type="EMBL" id="QMQV01000238">
    <property type="protein sequence ID" value="RLE45666.1"/>
    <property type="molecule type" value="Genomic_DNA"/>
</dbReference>
<accession>A0A497EJD0</accession>
<comment type="caution">
    <text evidence="1">The sequence shown here is derived from an EMBL/GenBank/DDBJ whole genome shotgun (WGS) entry which is preliminary data.</text>
</comment>
<dbReference type="Proteomes" id="UP000278475">
    <property type="component" value="Unassembled WGS sequence"/>
</dbReference>
<name>A0A497EJD0_9CREN</name>
<dbReference type="InterPro" id="IPR008508">
    <property type="entry name" value="Bax1"/>
</dbReference>
<evidence type="ECO:0000313" key="2">
    <source>
        <dbReference type="Proteomes" id="UP000278475"/>
    </source>
</evidence>
<reference evidence="1 2" key="1">
    <citation type="submission" date="2018-06" db="EMBL/GenBank/DDBJ databases">
        <title>Extensive metabolic versatility and redundancy in microbially diverse, dynamic hydrothermal sediments.</title>
        <authorList>
            <person name="Dombrowski N."/>
            <person name="Teske A."/>
            <person name="Baker B.J."/>
        </authorList>
    </citation>
    <scope>NUCLEOTIDE SEQUENCE [LARGE SCALE GENOMIC DNA]</scope>
    <source>
        <strain evidence="1">B66_G16</strain>
    </source>
</reference>
<dbReference type="Pfam" id="PF05626">
    <property type="entry name" value="DUF790"/>
    <property type="match status" value="1"/>
</dbReference>
<sequence length="67" mass="7783">MIPIDLVKVRVWKGYIKPSFLKIDDLSLRIARDVIAAFKVSIGKKKVFLVDRLDELEDIYDHKVVRG</sequence>
<organism evidence="1 2">
    <name type="scientific">Thermoproteota archaeon</name>
    <dbReference type="NCBI Taxonomy" id="2056631"/>
    <lineage>
        <taxon>Archaea</taxon>
        <taxon>Thermoproteota</taxon>
    </lineage>
</organism>